<dbReference type="GO" id="GO:0006310">
    <property type="term" value="P:DNA recombination"/>
    <property type="evidence" value="ECO:0007669"/>
    <property type="project" value="InterPro"/>
</dbReference>
<dbReference type="RefSeq" id="WP_039249612.1">
    <property type="nucleotide sequence ID" value="NZ_JDRX01000009.1"/>
</dbReference>
<gene>
    <name evidence="2" type="ORF">Z969_05730</name>
</gene>
<dbReference type="AlphaFoldDB" id="A0AA88ZMK7"/>
<protein>
    <submittedName>
        <fullName evidence="2">Zn-finger containing protein</fullName>
    </submittedName>
</protein>
<evidence type="ECO:0000313" key="2">
    <source>
        <dbReference type="EMBL" id="KGN02422.1"/>
    </source>
</evidence>
<dbReference type="Proteomes" id="UP000030016">
    <property type="component" value="Unassembled WGS sequence"/>
</dbReference>
<dbReference type="EMBL" id="JDRX01000009">
    <property type="protein sequence ID" value="KGN02422.1"/>
    <property type="molecule type" value="Genomic_DNA"/>
</dbReference>
<dbReference type="Pfam" id="PF05866">
    <property type="entry name" value="RusA"/>
    <property type="match status" value="1"/>
</dbReference>
<dbReference type="InterPro" id="IPR008822">
    <property type="entry name" value="Endonuclease_RusA-like"/>
</dbReference>
<evidence type="ECO:0000256" key="1">
    <source>
        <dbReference type="SAM" id="MobiDB-lite"/>
    </source>
</evidence>
<dbReference type="GO" id="GO:0006281">
    <property type="term" value="P:DNA repair"/>
    <property type="evidence" value="ECO:0007669"/>
    <property type="project" value="InterPro"/>
</dbReference>
<accession>A0AA88ZMK7</accession>
<comment type="caution">
    <text evidence="2">The sequence shown here is derived from an EMBL/GenBank/DDBJ whole genome shotgun (WGS) entry which is preliminary data.</text>
</comment>
<dbReference type="Gene3D" id="3.30.1330.70">
    <property type="entry name" value="Holliday junction resolvase RusA"/>
    <property type="match status" value="1"/>
</dbReference>
<evidence type="ECO:0000313" key="3">
    <source>
        <dbReference type="Proteomes" id="UP000030016"/>
    </source>
</evidence>
<reference evidence="2 3" key="1">
    <citation type="submission" date="2014-01" db="EMBL/GenBank/DDBJ databases">
        <title>Plasmidome dynamics in the species complex Clostridium novyi sensu lato converts strains of independent lineages into distinctly different pathogens.</title>
        <authorList>
            <person name="Skarin H."/>
            <person name="Segerman B."/>
        </authorList>
    </citation>
    <scope>NUCLEOTIDE SEQUENCE [LARGE SCALE GENOMIC DNA]</scope>
    <source>
        <strain evidence="2 3">4570</strain>
    </source>
</reference>
<feature type="region of interest" description="Disordered" evidence="1">
    <location>
        <begin position="144"/>
        <end position="172"/>
    </location>
</feature>
<sequence>MCKSYAKIIVHGSPITKSNFKLSNVKGRAILPFNSGKYHDRYGVYEELIAYEAKIQNPNVFLTESLIAILKVYYKSKKRHPDTTNIPKSIFDGIEKSGIIINDAQIRQLIIEEHYDNENPRFELELFGESTYNVHYEVSKNETINEPINYNPPPNKKSSNKKSLASKEDKIATSNLSSNSSIMLCDICGKPLKNKEDSISANKGKTLICKSCFGKLF</sequence>
<organism evidence="2 3">
    <name type="scientific">Clostridium novyi A str. 4570</name>
    <dbReference type="NCBI Taxonomy" id="1444290"/>
    <lineage>
        <taxon>Bacteria</taxon>
        <taxon>Bacillati</taxon>
        <taxon>Bacillota</taxon>
        <taxon>Clostridia</taxon>
        <taxon>Eubacteriales</taxon>
        <taxon>Clostridiaceae</taxon>
        <taxon>Clostridium</taxon>
    </lineage>
</organism>
<dbReference type="GO" id="GO:0000287">
    <property type="term" value="F:magnesium ion binding"/>
    <property type="evidence" value="ECO:0007669"/>
    <property type="project" value="InterPro"/>
</dbReference>
<name>A0AA88ZMK7_CLONO</name>
<proteinExistence type="predicted"/>
<dbReference type="SUPFAM" id="SSF103084">
    <property type="entry name" value="Holliday junction resolvase RusA"/>
    <property type="match status" value="1"/>
</dbReference>
<dbReference type="InterPro" id="IPR036614">
    <property type="entry name" value="RusA-like_sf"/>
</dbReference>